<dbReference type="CDD" id="cd01310">
    <property type="entry name" value="TatD_DNAse"/>
    <property type="match status" value="1"/>
</dbReference>
<accession>A0A135Z576</accession>
<proteinExistence type="predicted"/>
<dbReference type="PANTHER" id="PTHR46124">
    <property type="entry name" value="D-AMINOACYL-TRNA DEACYLASE"/>
    <property type="match status" value="1"/>
</dbReference>
<keyword evidence="1" id="KW-0378">Hydrolase</keyword>
<dbReference type="GO" id="GO:0005829">
    <property type="term" value="C:cytosol"/>
    <property type="evidence" value="ECO:0007669"/>
    <property type="project" value="TreeGrafter"/>
</dbReference>
<dbReference type="InterPro" id="IPR001130">
    <property type="entry name" value="TatD-like"/>
</dbReference>
<sequence length="355" mass="39394">MSKHHREHNWAPALASLNEDELSNKDLELSQSVVSQSAVSQSAVSQSDSWLNLIKSGVSIADDHTHMLSVVNFVHELNLQLAQKGRDLIYQPTADDLVVKAKASGVSHMLEVGCEYPDWEPTISFAKSHSDCVRAAIAIHPNEAVLHGHRGTTGPDGLPVVYKPYHDIPFDEAMQHLRSLIISNPEEIVAIGETGLDYFRTGEPSRFAQREAFRDHISLAKELNMPLQIHDREAHSDVIEILLKDGAPEMTVFHSYSGDACIAAILRENGWFASFSGTIGYKGNEDLRESARIIGLNHITVETDAPYLTPMPYRGRPNAPYMVPYTLETLSQVLDISLSKAAKVTRENTEKIYGF</sequence>
<dbReference type="InterPro" id="IPR032466">
    <property type="entry name" value="Metal_Hydrolase"/>
</dbReference>
<dbReference type="AlphaFoldDB" id="A0A135Z576"/>
<protein>
    <submittedName>
        <fullName evidence="1">Hydrolase, TatD family</fullName>
    </submittedName>
</protein>
<dbReference type="PANTHER" id="PTHR46124:SF2">
    <property type="entry name" value="D-AMINOACYL-TRNA DEACYLASE"/>
    <property type="match status" value="1"/>
</dbReference>
<dbReference type="RefSeq" id="WP_082266276.1">
    <property type="nucleotide sequence ID" value="NZ_KQ961867.1"/>
</dbReference>
<dbReference type="Pfam" id="PF01026">
    <property type="entry name" value="TatD_DNase"/>
    <property type="match status" value="1"/>
</dbReference>
<name>A0A135Z576_GARVA</name>
<dbReference type="SUPFAM" id="SSF51556">
    <property type="entry name" value="Metallo-dependent hydrolases"/>
    <property type="match status" value="1"/>
</dbReference>
<comment type="caution">
    <text evidence="1">The sequence shown here is derived from an EMBL/GenBank/DDBJ whole genome shotgun (WGS) entry which is preliminary data.</text>
</comment>
<gene>
    <name evidence="1" type="ORF">HMPREF3230_00860</name>
</gene>
<dbReference type="PATRIC" id="fig|2702.101.peg.837"/>
<dbReference type="EMBL" id="LSRC01000036">
    <property type="protein sequence ID" value="KXI16816.1"/>
    <property type="molecule type" value="Genomic_DNA"/>
</dbReference>
<evidence type="ECO:0000313" key="2">
    <source>
        <dbReference type="Proteomes" id="UP000070505"/>
    </source>
</evidence>
<dbReference type="Proteomes" id="UP000070505">
    <property type="component" value="Unassembled WGS sequence"/>
</dbReference>
<reference evidence="1 2" key="1">
    <citation type="submission" date="2016-02" db="EMBL/GenBank/DDBJ databases">
        <authorList>
            <person name="Wen L."/>
            <person name="He K."/>
            <person name="Yang H."/>
        </authorList>
    </citation>
    <scope>NUCLEOTIDE SEQUENCE [LARGE SCALE GENOMIC DNA]</scope>
    <source>
        <strain evidence="1 2">CMW7778B</strain>
    </source>
</reference>
<dbReference type="Gene3D" id="3.20.20.140">
    <property type="entry name" value="Metal-dependent hydrolases"/>
    <property type="match status" value="1"/>
</dbReference>
<evidence type="ECO:0000313" key="1">
    <source>
        <dbReference type="EMBL" id="KXI16816.1"/>
    </source>
</evidence>
<dbReference type="GO" id="GO:0016788">
    <property type="term" value="F:hydrolase activity, acting on ester bonds"/>
    <property type="evidence" value="ECO:0007669"/>
    <property type="project" value="InterPro"/>
</dbReference>
<organism evidence="1 2">
    <name type="scientific">Gardnerella vaginalis</name>
    <dbReference type="NCBI Taxonomy" id="2702"/>
    <lineage>
        <taxon>Bacteria</taxon>
        <taxon>Bacillati</taxon>
        <taxon>Actinomycetota</taxon>
        <taxon>Actinomycetes</taxon>
        <taxon>Bifidobacteriales</taxon>
        <taxon>Bifidobacteriaceae</taxon>
        <taxon>Gardnerella</taxon>
    </lineage>
</organism>